<protein>
    <submittedName>
        <fullName evidence="5">Phosphoglycerate dehydrogenase</fullName>
    </submittedName>
</protein>
<evidence type="ECO:0000259" key="4">
    <source>
        <dbReference type="Pfam" id="PF02826"/>
    </source>
</evidence>
<accession>A0ABV1I3G8</accession>
<evidence type="ECO:0000256" key="2">
    <source>
        <dbReference type="ARBA" id="ARBA00023002"/>
    </source>
</evidence>
<dbReference type="InterPro" id="IPR029752">
    <property type="entry name" value="D-isomer_DH_CS1"/>
</dbReference>
<evidence type="ECO:0000256" key="3">
    <source>
        <dbReference type="ARBA" id="ARBA00023027"/>
    </source>
</evidence>
<dbReference type="PANTHER" id="PTHR43761">
    <property type="entry name" value="D-ISOMER SPECIFIC 2-HYDROXYACID DEHYDROGENASE FAMILY PROTEIN (AFU_ORTHOLOGUE AFUA_1G13630)"/>
    <property type="match status" value="1"/>
</dbReference>
<dbReference type="SUPFAM" id="SSF51735">
    <property type="entry name" value="NAD(P)-binding Rossmann-fold domains"/>
    <property type="match status" value="1"/>
</dbReference>
<organism evidence="5 6">
    <name type="scientific">Hominiventricola aquisgranensis</name>
    <dbReference type="NCBI Taxonomy" id="3133164"/>
    <lineage>
        <taxon>Bacteria</taxon>
        <taxon>Bacillati</taxon>
        <taxon>Bacillota</taxon>
        <taxon>Clostridia</taxon>
        <taxon>Lachnospirales</taxon>
        <taxon>Lachnospiraceae</taxon>
        <taxon>Hominiventricola</taxon>
    </lineage>
</organism>
<evidence type="ECO:0000256" key="1">
    <source>
        <dbReference type="ARBA" id="ARBA00005854"/>
    </source>
</evidence>
<dbReference type="InterPro" id="IPR029753">
    <property type="entry name" value="D-isomer_DH_CS"/>
</dbReference>
<dbReference type="SUPFAM" id="SSF52283">
    <property type="entry name" value="Formate/glycerate dehydrogenase catalytic domain-like"/>
    <property type="match status" value="1"/>
</dbReference>
<dbReference type="InterPro" id="IPR036291">
    <property type="entry name" value="NAD(P)-bd_dom_sf"/>
</dbReference>
<dbReference type="EMBL" id="JBBMFC010000026">
    <property type="protein sequence ID" value="MEQ2579732.1"/>
    <property type="molecule type" value="Genomic_DNA"/>
</dbReference>
<dbReference type="InterPro" id="IPR050418">
    <property type="entry name" value="D-iso_2-hydroxyacid_DH_PdxB"/>
</dbReference>
<comment type="similarity">
    <text evidence="1">Belongs to the D-isomer specific 2-hydroxyacid dehydrogenase family.</text>
</comment>
<name>A0ABV1I3G8_9FIRM</name>
<reference evidence="5 6" key="1">
    <citation type="submission" date="2024-03" db="EMBL/GenBank/DDBJ databases">
        <title>Human intestinal bacterial collection.</title>
        <authorList>
            <person name="Pauvert C."/>
            <person name="Hitch T.C.A."/>
            <person name="Clavel T."/>
        </authorList>
    </citation>
    <scope>NUCLEOTIDE SEQUENCE [LARGE SCALE GENOMIC DNA]</scope>
    <source>
        <strain evidence="5 6">CLA-AA-H78B</strain>
    </source>
</reference>
<dbReference type="InterPro" id="IPR006140">
    <property type="entry name" value="D-isomer_DH_NAD-bd"/>
</dbReference>
<evidence type="ECO:0000313" key="6">
    <source>
        <dbReference type="Proteomes" id="UP001470288"/>
    </source>
</evidence>
<dbReference type="Pfam" id="PF02826">
    <property type="entry name" value="2-Hacid_dh_C"/>
    <property type="match status" value="1"/>
</dbReference>
<dbReference type="PROSITE" id="PS00671">
    <property type="entry name" value="D_2_HYDROXYACID_DH_3"/>
    <property type="match status" value="1"/>
</dbReference>
<keyword evidence="3" id="KW-0520">NAD</keyword>
<dbReference type="RefSeq" id="WP_118438241.1">
    <property type="nucleotide sequence ID" value="NZ_JBBMFC010000026.1"/>
</dbReference>
<dbReference type="PANTHER" id="PTHR43761:SF1">
    <property type="entry name" value="D-ISOMER SPECIFIC 2-HYDROXYACID DEHYDROGENASE CATALYTIC DOMAIN-CONTAINING PROTEIN-RELATED"/>
    <property type="match status" value="1"/>
</dbReference>
<dbReference type="PROSITE" id="PS00065">
    <property type="entry name" value="D_2_HYDROXYACID_DH_1"/>
    <property type="match status" value="1"/>
</dbReference>
<keyword evidence="2" id="KW-0560">Oxidoreductase</keyword>
<feature type="domain" description="D-isomer specific 2-hydroxyacid dehydrogenase NAD-binding" evidence="4">
    <location>
        <begin position="111"/>
        <end position="285"/>
    </location>
</feature>
<gene>
    <name evidence="5" type="ORF">WMO62_13015</name>
</gene>
<comment type="caution">
    <text evidence="5">The sequence shown here is derived from an EMBL/GenBank/DDBJ whole genome shotgun (WGS) entry which is preliminary data.</text>
</comment>
<proteinExistence type="inferred from homology"/>
<sequence length="309" mass="34201">MKVLITPRGFANYGTDIVKEMEAKGVTVHYNDTGKQYTPEQFLELAKDADGIIVGVDVMDKAMMEQCPNLKVVCKFGVGTDNIDLEYAKERGIYVGRTVGSNSKSVAEHVIAMMFMESKNLYTTVRDVKNGGWNKPTGRELNGKTLGIIGFGQIGKHLAEFANGLGMHVLAYDVFEISDEVAAQYNVTKASQEEIIRTSDYISLHVPLLDSTRDMISTKEFEMMKDDACLINAARGGIVNEEALYVALSEHKIRSACFDVYSSEPPKADDKLVALDNFLLTPHTAARCKESERRTCEMSSDIVMKQLLG</sequence>
<dbReference type="Proteomes" id="UP001470288">
    <property type="component" value="Unassembled WGS sequence"/>
</dbReference>
<dbReference type="Gene3D" id="3.40.50.720">
    <property type="entry name" value="NAD(P)-binding Rossmann-like Domain"/>
    <property type="match status" value="2"/>
</dbReference>
<keyword evidence="6" id="KW-1185">Reference proteome</keyword>
<dbReference type="CDD" id="cd12172">
    <property type="entry name" value="PGDH_like_2"/>
    <property type="match status" value="1"/>
</dbReference>
<evidence type="ECO:0000313" key="5">
    <source>
        <dbReference type="EMBL" id="MEQ2579732.1"/>
    </source>
</evidence>